<evidence type="ECO:0000259" key="2">
    <source>
        <dbReference type="PROSITE" id="PS51782"/>
    </source>
</evidence>
<dbReference type="CDD" id="cd00118">
    <property type="entry name" value="LysM"/>
    <property type="match status" value="1"/>
</dbReference>
<sequence>MTALNFAPGPHVPRALSGPVRVRLRLTRRGRVLLGTVASLALIGTLAALALFGGAPAIATSNESSSTFTYITVQSGQSLWSIAQSIDPSGDPRDVIAAIESLNQLPSSDVQQGQRLALPSEYAR</sequence>
<accession>A0ABS2L7A3</accession>
<evidence type="ECO:0000313" key="3">
    <source>
        <dbReference type="EMBL" id="MBM7472595.1"/>
    </source>
</evidence>
<dbReference type="Gene3D" id="3.10.350.10">
    <property type="entry name" value="LysM domain"/>
    <property type="match status" value="1"/>
</dbReference>
<evidence type="ECO:0000256" key="1">
    <source>
        <dbReference type="SAM" id="Phobius"/>
    </source>
</evidence>
<dbReference type="PROSITE" id="PS00732">
    <property type="entry name" value="RIBOSOMAL_S16"/>
    <property type="match status" value="1"/>
</dbReference>
<keyword evidence="1" id="KW-0472">Membrane</keyword>
<dbReference type="EMBL" id="JAFBBU010000001">
    <property type="protein sequence ID" value="MBM7472595.1"/>
    <property type="molecule type" value="Genomic_DNA"/>
</dbReference>
<dbReference type="InterPro" id="IPR036779">
    <property type="entry name" value="LysM_dom_sf"/>
</dbReference>
<feature type="domain" description="LysM" evidence="2">
    <location>
        <begin position="69"/>
        <end position="118"/>
    </location>
</feature>
<reference evidence="3 4" key="1">
    <citation type="submission" date="2021-01" db="EMBL/GenBank/DDBJ databases">
        <title>Sequencing the genomes of 1000 actinobacteria strains.</title>
        <authorList>
            <person name="Klenk H.-P."/>
        </authorList>
    </citation>
    <scope>NUCLEOTIDE SEQUENCE [LARGE SCALE GENOMIC DNA]</scope>
    <source>
        <strain evidence="3 4">DSM 13057</strain>
    </source>
</reference>
<comment type="caution">
    <text evidence="3">The sequence shown here is derived from an EMBL/GenBank/DDBJ whole genome shotgun (WGS) entry which is preliminary data.</text>
</comment>
<keyword evidence="1" id="KW-1133">Transmembrane helix</keyword>
<dbReference type="InterPro" id="IPR018392">
    <property type="entry name" value="LysM"/>
</dbReference>
<proteinExistence type="predicted"/>
<dbReference type="RefSeq" id="WP_205109460.1">
    <property type="nucleotide sequence ID" value="NZ_BAAAHT010000002.1"/>
</dbReference>
<dbReference type="Pfam" id="PF01476">
    <property type="entry name" value="LysM"/>
    <property type="match status" value="1"/>
</dbReference>
<organism evidence="3 4">
    <name type="scientific">Subtercola frigoramans</name>
    <dbReference type="NCBI Taxonomy" id="120298"/>
    <lineage>
        <taxon>Bacteria</taxon>
        <taxon>Bacillati</taxon>
        <taxon>Actinomycetota</taxon>
        <taxon>Actinomycetes</taxon>
        <taxon>Micrococcales</taxon>
        <taxon>Microbacteriaceae</taxon>
        <taxon>Subtercola</taxon>
    </lineage>
</organism>
<evidence type="ECO:0000313" key="4">
    <source>
        <dbReference type="Proteomes" id="UP000776164"/>
    </source>
</evidence>
<protein>
    <submittedName>
        <fullName evidence="3">LysM repeat protein</fullName>
    </submittedName>
</protein>
<gene>
    <name evidence="3" type="ORF">JOE66_002229</name>
</gene>
<dbReference type="InterPro" id="IPR020592">
    <property type="entry name" value="Ribosomal_bS16_CS"/>
</dbReference>
<keyword evidence="1" id="KW-0812">Transmembrane</keyword>
<name>A0ABS2L7A3_9MICO</name>
<dbReference type="SMART" id="SM00257">
    <property type="entry name" value="LysM"/>
    <property type="match status" value="1"/>
</dbReference>
<feature type="transmembrane region" description="Helical" evidence="1">
    <location>
        <begin position="32"/>
        <end position="55"/>
    </location>
</feature>
<dbReference type="PROSITE" id="PS51782">
    <property type="entry name" value="LYSM"/>
    <property type="match status" value="1"/>
</dbReference>
<dbReference type="Proteomes" id="UP000776164">
    <property type="component" value="Unassembled WGS sequence"/>
</dbReference>
<keyword evidence="4" id="KW-1185">Reference proteome</keyword>